<sequence>MRYSDLEKIERGIRRHFHDDITVIVVFLHSASFGIRTPVSVRGGGVLALAGNAI</sequence>
<organism evidence="2 3">
    <name type="scientific">Brassica cretica</name>
    <name type="common">Mustard</name>
    <dbReference type="NCBI Taxonomy" id="69181"/>
    <lineage>
        <taxon>Eukaryota</taxon>
        <taxon>Viridiplantae</taxon>
        <taxon>Streptophyta</taxon>
        <taxon>Embryophyta</taxon>
        <taxon>Tracheophyta</taxon>
        <taxon>Spermatophyta</taxon>
        <taxon>Magnoliopsida</taxon>
        <taxon>eudicotyledons</taxon>
        <taxon>Gunneridae</taxon>
        <taxon>Pentapetalae</taxon>
        <taxon>rosids</taxon>
        <taxon>malvids</taxon>
        <taxon>Brassicales</taxon>
        <taxon>Brassicaceae</taxon>
        <taxon>Brassiceae</taxon>
        <taxon>Brassica</taxon>
    </lineage>
</organism>
<accession>A0A8S9MH27</accession>
<protein>
    <submittedName>
        <fullName evidence="2">Uncharacterized protein</fullName>
    </submittedName>
</protein>
<dbReference type="AlphaFoldDB" id="A0A8S9MH27"/>
<keyword evidence="1" id="KW-0472">Membrane</keyword>
<evidence type="ECO:0000256" key="1">
    <source>
        <dbReference type="SAM" id="Phobius"/>
    </source>
</evidence>
<feature type="transmembrane region" description="Helical" evidence="1">
    <location>
        <begin position="21"/>
        <end position="39"/>
    </location>
</feature>
<dbReference type="Gene3D" id="3.60.40.10">
    <property type="entry name" value="PPM-type phosphatase domain"/>
    <property type="match status" value="1"/>
</dbReference>
<keyword evidence="1" id="KW-0812">Transmembrane</keyword>
<proteinExistence type="predicted"/>
<keyword evidence="1" id="KW-1133">Transmembrane helix</keyword>
<dbReference type="Proteomes" id="UP000712281">
    <property type="component" value="Unassembled WGS sequence"/>
</dbReference>
<reference evidence="2" key="1">
    <citation type="submission" date="2019-12" db="EMBL/GenBank/DDBJ databases">
        <title>Genome sequencing and annotation of Brassica cretica.</title>
        <authorList>
            <person name="Studholme D.J."/>
            <person name="Sarris P.F."/>
        </authorList>
    </citation>
    <scope>NUCLEOTIDE SEQUENCE</scope>
    <source>
        <strain evidence="2">PFS-001/15</strain>
        <tissue evidence="2">Leaf</tissue>
    </source>
</reference>
<name>A0A8S9MH27_BRACR</name>
<dbReference type="InterPro" id="IPR036457">
    <property type="entry name" value="PPM-type-like_dom_sf"/>
</dbReference>
<comment type="caution">
    <text evidence="2">The sequence shown here is derived from an EMBL/GenBank/DDBJ whole genome shotgun (WGS) entry which is preliminary data.</text>
</comment>
<evidence type="ECO:0000313" key="2">
    <source>
        <dbReference type="EMBL" id="KAF2617797.1"/>
    </source>
</evidence>
<dbReference type="EMBL" id="QGKW02000007">
    <property type="protein sequence ID" value="KAF2617797.1"/>
    <property type="molecule type" value="Genomic_DNA"/>
</dbReference>
<evidence type="ECO:0000313" key="3">
    <source>
        <dbReference type="Proteomes" id="UP000712281"/>
    </source>
</evidence>
<gene>
    <name evidence="2" type="ORF">F2Q68_00041545</name>
</gene>